<name>A0A4D9F5T9_9SAUR</name>
<proteinExistence type="predicted"/>
<dbReference type="GO" id="GO:0016740">
    <property type="term" value="F:transferase activity"/>
    <property type="evidence" value="ECO:0007669"/>
    <property type="project" value="UniProtKB-KW"/>
</dbReference>
<reference evidence="1 2" key="1">
    <citation type="submission" date="2019-04" db="EMBL/GenBank/DDBJ databases">
        <title>Draft genome of the big-headed turtle Platysternon megacephalum.</title>
        <authorList>
            <person name="Gong S."/>
        </authorList>
    </citation>
    <scope>NUCLEOTIDE SEQUENCE [LARGE SCALE GENOMIC DNA]</scope>
    <source>
        <strain evidence="1">DO16091913</strain>
        <tissue evidence="1">Muscle</tissue>
    </source>
</reference>
<organism evidence="1 2">
    <name type="scientific">Platysternon megacephalum</name>
    <name type="common">big-headed turtle</name>
    <dbReference type="NCBI Taxonomy" id="55544"/>
    <lineage>
        <taxon>Eukaryota</taxon>
        <taxon>Metazoa</taxon>
        <taxon>Chordata</taxon>
        <taxon>Craniata</taxon>
        <taxon>Vertebrata</taxon>
        <taxon>Euteleostomi</taxon>
        <taxon>Archelosauria</taxon>
        <taxon>Testudinata</taxon>
        <taxon>Testudines</taxon>
        <taxon>Cryptodira</taxon>
        <taxon>Durocryptodira</taxon>
        <taxon>Testudinoidea</taxon>
        <taxon>Platysternidae</taxon>
        <taxon>Platysternon</taxon>
    </lineage>
</organism>
<keyword evidence="2" id="KW-1185">Reference proteome</keyword>
<sequence length="147" mass="15041">MGRAQRSRWVPATTVAAGVWPGSQSPAAPSVVLKTGIGGGVLAPIPIDLGAPGAVARPVPVRNNVPGCCAALDGTKTGCYAVKNLGPICSHVFEPRSDVGCCGHSNSGCVSKLFSGALAIRNSLARPWNCIALKNELVQDQLIKRSG</sequence>
<comment type="caution">
    <text evidence="1">The sequence shown here is derived from an EMBL/GenBank/DDBJ whole genome shotgun (WGS) entry which is preliminary data.</text>
</comment>
<protein>
    <submittedName>
        <fullName evidence="1">Polypeptide N-acetylgalactosaminyltransferase 5</fullName>
    </submittedName>
</protein>
<dbReference type="AlphaFoldDB" id="A0A4D9F5T9"/>
<evidence type="ECO:0000313" key="2">
    <source>
        <dbReference type="Proteomes" id="UP000297703"/>
    </source>
</evidence>
<accession>A0A4D9F5T9</accession>
<evidence type="ECO:0000313" key="1">
    <source>
        <dbReference type="EMBL" id="TFK14778.1"/>
    </source>
</evidence>
<dbReference type="EMBL" id="QXTE01000008">
    <property type="protein sequence ID" value="TFK14778.1"/>
    <property type="molecule type" value="Genomic_DNA"/>
</dbReference>
<dbReference type="Proteomes" id="UP000297703">
    <property type="component" value="Unassembled WGS sequence"/>
</dbReference>
<gene>
    <name evidence="1" type="ORF">DR999_PMT01804</name>
</gene>
<keyword evidence="1" id="KW-0808">Transferase</keyword>
<reference evidence="1 2" key="2">
    <citation type="submission" date="2019-04" db="EMBL/GenBank/DDBJ databases">
        <title>The genome sequence of big-headed turtle.</title>
        <authorList>
            <person name="Gong S."/>
        </authorList>
    </citation>
    <scope>NUCLEOTIDE SEQUENCE [LARGE SCALE GENOMIC DNA]</scope>
    <source>
        <strain evidence="1">DO16091913</strain>
        <tissue evidence="1">Muscle</tissue>
    </source>
</reference>